<feature type="region of interest" description="Disordered" evidence="5">
    <location>
        <begin position="14"/>
        <end position="38"/>
    </location>
</feature>
<gene>
    <name evidence="6" type="ORF">CS347_00155</name>
</gene>
<dbReference type="Proteomes" id="UP000282741">
    <property type="component" value="Chromosome"/>
</dbReference>
<dbReference type="InterPro" id="IPR016143">
    <property type="entry name" value="Citrate_synth-like_sm_a-sub"/>
</dbReference>
<dbReference type="Gene3D" id="1.10.230.10">
    <property type="entry name" value="Cytochrome P450-Terp, domain 2"/>
    <property type="match status" value="1"/>
</dbReference>
<accession>A0AAN1RT18</accession>
<dbReference type="PRINTS" id="PR00143">
    <property type="entry name" value="CITRTSNTHASE"/>
</dbReference>
<dbReference type="InterPro" id="IPR016142">
    <property type="entry name" value="Citrate_synth-like_lrg_a-sub"/>
</dbReference>
<keyword evidence="4" id="KW-0808">Transferase</keyword>
<evidence type="ECO:0000313" key="7">
    <source>
        <dbReference type="Proteomes" id="UP000282741"/>
    </source>
</evidence>
<dbReference type="InterPro" id="IPR036969">
    <property type="entry name" value="Citrate_synthase_sf"/>
</dbReference>
<dbReference type="GO" id="GO:0005975">
    <property type="term" value="P:carbohydrate metabolic process"/>
    <property type="evidence" value="ECO:0007669"/>
    <property type="project" value="TreeGrafter"/>
</dbReference>
<dbReference type="GO" id="GO:0006099">
    <property type="term" value="P:tricarboxylic acid cycle"/>
    <property type="evidence" value="ECO:0007669"/>
    <property type="project" value="TreeGrafter"/>
</dbReference>
<dbReference type="SUPFAM" id="SSF48256">
    <property type="entry name" value="Citrate synthase"/>
    <property type="match status" value="1"/>
</dbReference>
<dbReference type="InterPro" id="IPR002020">
    <property type="entry name" value="Citrate_synthase"/>
</dbReference>
<evidence type="ECO:0000256" key="3">
    <source>
        <dbReference type="ARBA" id="ARBA00012972"/>
    </source>
</evidence>
<protein>
    <recommendedName>
        <fullName evidence="3">citrate synthase (unknown stereospecificity)</fullName>
        <ecNumber evidence="3">2.3.3.16</ecNumber>
    </recommendedName>
</protein>
<dbReference type="Pfam" id="PF00285">
    <property type="entry name" value="Citrate_synt"/>
    <property type="match status" value="1"/>
</dbReference>
<evidence type="ECO:0000313" key="6">
    <source>
        <dbReference type="EMBL" id="AZW15320.1"/>
    </source>
</evidence>
<dbReference type="EC" id="2.3.3.16" evidence="3"/>
<comment type="similarity">
    <text evidence="2">Belongs to the citrate synthase family.</text>
</comment>
<evidence type="ECO:0000256" key="5">
    <source>
        <dbReference type="SAM" id="MobiDB-lite"/>
    </source>
</evidence>
<reference evidence="7" key="1">
    <citation type="submission" date="2017-10" db="EMBL/GenBank/DDBJ databases">
        <title>Whole genome sequencing of various Bordetella species.</title>
        <authorList>
            <person name="Weigand M.R."/>
            <person name="Loparev V."/>
            <person name="Peng Y."/>
            <person name="Bowden K.E."/>
            <person name="Tondella M.L."/>
            <person name="Williams M.M."/>
        </authorList>
    </citation>
    <scope>NUCLEOTIDE SEQUENCE [LARGE SCALE GENOMIC DNA]</scope>
    <source>
        <strain evidence="7">H720</strain>
    </source>
</reference>
<evidence type="ECO:0000256" key="2">
    <source>
        <dbReference type="ARBA" id="ARBA00010566"/>
    </source>
</evidence>
<name>A0AAN1RT18_9BORD</name>
<evidence type="ECO:0000256" key="1">
    <source>
        <dbReference type="ARBA" id="ARBA00004751"/>
    </source>
</evidence>
<sequence>MGFIRPLDAAMRAAGPRPSVLIPEPEPPARGAQPPASQSDYIDAATAMQLLKVRAQTLYAYVSRGWIRSVAQPGKKAKRYHSGDVERLRKRSEARAGHGAVAAAAMDWGQPILPTSITEITPQGPAYRGHPAAGLVRAGTSVEAVSELLWTGKLPDKAPRWRVRAPAPALLALARSLSASDPAGNVLEVFAMATLLLGIDHGSTEQRLARGGTLAAGREIMQAMVGFCGFIGPGRAYRPMQARETLLQALTASLGMSATAENTEVLRALLILLADHELPPGTLSARVVASAGGSLQSCLAAALCATSGVELGRMYARVETLIGKGARRATLVRRACQRLEQGQAIPGFHHPLYPAGDPRAALLLDMIRKRATLTRELRAVFSFLDEVQRITGLRPRQELAVVVVTRALQLAPQAAPALFALARIAGWIAHVQEQRATSMLLRPRAKFVAGGSAR</sequence>
<dbReference type="Gene3D" id="1.10.580.10">
    <property type="entry name" value="Citrate Synthase, domain 1"/>
    <property type="match status" value="1"/>
</dbReference>
<dbReference type="GO" id="GO:0005829">
    <property type="term" value="C:cytosol"/>
    <property type="evidence" value="ECO:0007669"/>
    <property type="project" value="TreeGrafter"/>
</dbReference>
<evidence type="ECO:0000256" key="4">
    <source>
        <dbReference type="ARBA" id="ARBA00022679"/>
    </source>
</evidence>
<dbReference type="PANTHER" id="PTHR11739:SF4">
    <property type="entry name" value="CITRATE SYNTHASE, PEROXISOMAL"/>
    <property type="match status" value="1"/>
</dbReference>
<organism evidence="6 7">
    <name type="scientific">Bordetella hinzii</name>
    <dbReference type="NCBI Taxonomy" id="103855"/>
    <lineage>
        <taxon>Bacteria</taxon>
        <taxon>Pseudomonadati</taxon>
        <taxon>Pseudomonadota</taxon>
        <taxon>Betaproteobacteria</taxon>
        <taxon>Burkholderiales</taxon>
        <taxon>Alcaligenaceae</taxon>
        <taxon>Bordetella</taxon>
    </lineage>
</organism>
<comment type="pathway">
    <text evidence="1">Carbohydrate metabolism; tricarboxylic acid cycle; isocitrate from oxaloacetate: step 1/2.</text>
</comment>
<dbReference type="AlphaFoldDB" id="A0AAN1RT18"/>
<dbReference type="EMBL" id="CP024172">
    <property type="protein sequence ID" value="AZW15320.1"/>
    <property type="molecule type" value="Genomic_DNA"/>
</dbReference>
<dbReference type="PANTHER" id="PTHR11739">
    <property type="entry name" value="CITRATE SYNTHASE"/>
    <property type="match status" value="1"/>
</dbReference>
<dbReference type="GO" id="GO:0036440">
    <property type="term" value="F:citrate synthase activity"/>
    <property type="evidence" value="ECO:0007669"/>
    <property type="project" value="UniProtKB-EC"/>
</dbReference>
<proteinExistence type="inferred from homology"/>